<feature type="transmembrane region" description="Helical" evidence="7">
    <location>
        <begin position="457"/>
        <end position="479"/>
    </location>
</feature>
<evidence type="ECO:0000256" key="1">
    <source>
        <dbReference type="ARBA" id="ARBA00001974"/>
    </source>
</evidence>
<organism evidence="9 10">
    <name type="scientific">Coccomyxa subellipsoidea</name>
    <dbReference type="NCBI Taxonomy" id="248742"/>
    <lineage>
        <taxon>Eukaryota</taxon>
        <taxon>Viridiplantae</taxon>
        <taxon>Chlorophyta</taxon>
        <taxon>core chlorophytes</taxon>
        <taxon>Trebouxiophyceae</taxon>
        <taxon>Trebouxiophyceae incertae sedis</taxon>
        <taxon>Coccomyxaceae</taxon>
        <taxon>Coccomyxa</taxon>
    </lineage>
</organism>
<accession>A0ABR2YJA9</accession>
<comment type="caution">
    <text evidence="9">The sequence shown here is derived from an EMBL/GenBank/DDBJ whole genome shotgun (WGS) entry which is preliminary data.</text>
</comment>
<keyword evidence="6" id="KW-0503">Monooxygenase</keyword>
<keyword evidence="3" id="KW-0274">FAD</keyword>
<dbReference type="PANTHER" id="PTHR46028">
    <property type="entry name" value="KYNURENINE 3-MONOOXYGENASE"/>
    <property type="match status" value="1"/>
</dbReference>
<dbReference type="PANTHER" id="PTHR46028:SF2">
    <property type="entry name" value="KYNURENINE 3-MONOOXYGENASE"/>
    <property type="match status" value="1"/>
</dbReference>
<dbReference type="SUPFAM" id="SSF51905">
    <property type="entry name" value="FAD/NAD(P)-binding domain"/>
    <property type="match status" value="1"/>
</dbReference>
<dbReference type="InterPro" id="IPR036188">
    <property type="entry name" value="FAD/NAD-bd_sf"/>
</dbReference>
<evidence type="ECO:0000256" key="4">
    <source>
        <dbReference type="ARBA" id="ARBA00022857"/>
    </source>
</evidence>
<keyword evidence="7" id="KW-0472">Membrane</keyword>
<gene>
    <name evidence="9" type="ORF">WJX75_004464</name>
</gene>
<name>A0ABR2YJA9_9CHLO</name>
<protein>
    <recommendedName>
        <fullName evidence="8">FAD-binding domain-containing protein</fullName>
    </recommendedName>
</protein>
<reference evidence="9 10" key="1">
    <citation type="journal article" date="2024" name="Nat. Commun.">
        <title>Phylogenomics reveals the evolutionary origins of lichenization in chlorophyte algae.</title>
        <authorList>
            <person name="Puginier C."/>
            <person name="Libourel C."/>
            <person name="Otte J."/>
            <person name="Skaloud P."/>
            <person name="Haon M."/>
            <person name="Grisel S."/>
            <person name="Petersen M."/>
            <person name="Berrin J.G."/>
            <person name="Delaux P.M."/>
            <person name="Dal Grande F."/>
            <person name="Keller J."/>
        </authorList>
    </citation>
    <scope>NUCLEOTIDE SEQUENCE [LARGE SCALE GENOMIC DNA]</scope>
    <source>
        <strain evidence="9 10">SAG 216-7</strain>
    </source>
</reference>
<keyword evidence="7" id="KW-0812">Transmembrane</keyword>
<dbReference type="Pfam" id="PF01494">
    <property type="entry name" value="FAD_binding_3"/>
    <property type="match status" value="1"/>
</dbReference>
<dbReference type="EMBL" id="JALJOT010000010">
    <property type="protein sequence ID" value="KAK9906575.1"/>
    <property type="molecule type" value="Genomic_DNA"/>
</dbReference>
<keyword evidence="5" id="KW-0560">Oxidoreductase</keyword>
<evidence type="ECO:0000313" key="10">
    <source>
        <dbReference type="Proteomes" id="UP001491310"/>
    </source>
</evidence>
<evidence type="ECO:0000259" key="8">
    <source>
        <dbReference type="Pfam" id="PF01494"/>
    </source>
</evidence>
<evidence type="ECO:0000313" key="9">
    <source>
        <dbReference type="EMBL" id="KAK9906575.1"/>
    </source>
</evidence>
<evidence type="ECO:0000256" key="6">
    <source>
        <dbReference type="ARBA" id="ARBA00023033"/>
    </source>
</evidence>
<keyword evidence="7" id="KW-1133">Transmembrane helix</keyword>
<evidence type="ECO:0000256" key="2">
    <source>
        <dbReference type="ARBA" id="ARBA00022630"/>
    </source>
</evidence>
<dbReference type="InterPro" id="IPR002938">
    <property type="entry name" value="FAD-bd"/>
</dbReference>
<sequence length="532" mass="56855">MLNFVLPPSEPLAVIVGGGTCGSLLALLLSEQGWLVNVYEKRPRQLDSTEGVPAGAAWNVVLGRRSLAALENAGVLQEVLDRSVELLGEVAVRDRGDDMLTRYPFQALCISEASLADTLVSAGLQRYPRHIRYHFSHRCTAVDFNTNGAVFVSETSSDAERMASSAIVVKKSPPADLLVGADGANSTVRMGMMSNAPMFGFSQYFHPDQLYKAVRVALRPGSVAVDRRSVQTRRRRLLQLSDAVYTLRRVYRGQPVVCQLLPNLDRTYALVLGGRALLHCPETSQIRQLFHSAFPEVALLIPDATFGVLAAAPLLTFPSVSCSRLHHNGAVLVGAAAHAMFPDMHISTDAGIADCIALAERLRESGGAQSTGRLRGALRALSAERLPAASAAAGLARAAAPPAQGRPLMGALAQLRWGVLVRCSSGLRSLAFLPWELKLLGTSASYPDIQRWRGQEAFLLAGLLICGASIAVYLLLLLIGQLSAESLCPAALSRSLEWLNGAFPAGSKLWVALAAALGDARKALCARLSLLV</sequence>
<keyword evidence="4" id="KW-0521">NADP</keyword>
<keyword evidence="10" id="KW-1185">Reference proteome</keyword>
<feature type="domain" description="FAD-binding" evidence="8">
    <location>
        <begin position="14"/>
        <end position="190"/>
    </location>
</feature>
<keyword evidence="2" id="KW-0285">Flavoprotein</keyword>
<evidence type="ECO:0000256" key="3">
    <source>
        <dbReference type="ARBA" id="ARBA00022827"/>
    </source>
</evidence>
<proteinExistence type="predicted"/>
<comment type="cofactor">
    <cofactor evidence="1">
        <name>FAD</name>
        <dbReference type="ChEBI" id="CHEBI:57692"/>
    </cofactor>
</comment>
<dbReference type="Proteomes" id="UP001491310">
    <property type="component" value="Unassembled WGS sequence"/>
</dbReference>
<evidence type="ECO:0000256" key="7">
    <source>
        <dbReference type="SAM" id="Phobius"/>
    </source>
</evidence>
<evidence type="ECO:0000256" key="5">
    <source>
        <dbReference type="ARBA" id="ARBA00023002"/>
    </source>
</evidence>
<dbReference type="Gene3D" id="3.50.50.60">
    <property type="entry name" value="FAD/NAD(P)-binding domain"/>
    <property type="match status" value="1"/>
</dbReference>
<dbReference type="PRINTS" id="PR00420">
    <property type="entry name" value="RNGMNOXGNASE"/>
</dbReference>